<evidence type="ECO:0000313" key="2">
    <source>
        <dbReference type="Proteomes" id="UP000184079"/>
    </source>
</evidence>
<evidence type="ECO:0000313" key="1">
    <source>
        <dbReference type="EMBL" id="SHH98899.1"/>
    </source>
</evidence>
<protein>
    <submittedName>
        <fullName evidence="1">Uncharacterized protein</fullName>
    </submittedName>
</protein>
<dbReference type="OrthoDB" id="2707612at2"/>
<dbReference type="RefSeq" id="WP_073013206.1">
    <property type="nucleotide sequence ID" value="NZ_FQXD01000026.1"/>
</dbReference>
<dbReference type="EMBL" id="FQXD01000026">
    <property type="protein sequence ID" value="SHH98899.1"/>
    <property type="molecule type" value="Genomic_DNA"/>
</dbReference>
<proteinExistence type="predicted"/>
<keyword evidence="2" id="KW-1185">Reference proteome</keyword>
<gene>
    <name evidence="1" type="ORF">SAMN05421807_12631</name>
</gene>
<dbReference type="Proteomes" id="UP000184079">
    <property type="component" value="Unassembled WGS sequence"/>
</dbReference>
<sequence>MKEWEEWWENYLIRRKQKEALRTHIRDVLQKKAKEFRTSFNECFYDESLYEKHSQVKDALTQQFDGKANRALVERLEMNALRISSMSVKRNIAYESIQL</sequence>
<accession>A0A1M5XGM9</accession>
<reference evidence="2" key="1">
    <citation type="submission" date="2016-11" db="EMBL/GenBank/DDBJ databases">
        <authorList>
            <person name="Varghese N."/>
            <person name="Submissions S."/>
        </authorList>
    </citation>
    <scope>NUCLEOTIDE SEQUENCE [LARGE SCALE GENOMIC DNA]</scope>
    <source>
        <strain evidence="2">CGMCC 1.6496</strain>
    </source>
</reference>
<name>A0A1M5XGM9_9BACI</name>
<organism evidence="1 2">
    <name type="scientific">Virgibacillus chiguensis</name>
    <dbReference type="NCBI Taxonomy" id="411959"/>
    <lineage>
        <taxon>Bacteria</taxon>
        <taxon>Bacillati</taxon>
        <taxon>Bacillota</taxon>
        <taxon>Bacilli</taxon>
        <taxon>Bacillales</taxon>
        <taxon>Bacillaceae</taxon>
        <taxon>Virgibacillus</taxon>
    </lineage>
</organism>
<dbReference type="AlphaFoldDB" id="A0A1M5XGM9"/>